<organism evidence="2">
    <name type="scientific">Dolomedes sulfureus</name>
    <dbReference type="NCBI Taxonomy" id="492288"/>
    <lineage>
        <taxon>Eukaryota</taxon>
        <taxon>Metazoa</taxon>
        <taxon>Ecdysozoa</taxon>
        <taxon>Arthropoda</taxon>
        <taxon>Chelicerata</taxon>
        <taxon>Arachnida</taxon>
        <taxon>Araneae</taxon>
        <taxon>Araneomorphae</taxon>
        <taxon>Entelegynae</taxon>
        <taxon>Lycosoidea</taxon>
        <taxon>Pisauridae</taxon>
        <taxon>Dolomedes</taxon>
    </lineage>
</organism>
<reference evidence="2" key="2">
    <citation type="submission" date="2015-02" db="EMBL/GenBank/DDBJ databases">
        <authorList>
            <person name="Chooi Y.-H."/>
        </authorList>
    </citation>
    <scope>NUCLEOTIDE SEQUENCE</scope>
</reference>
<evidence type="ECO:0000313" key="2">
    <source>
        <dbReference type="EMBL" id="ALJ10888.1"/>
    </source>
</evidence>
<protein>
    <submittedName>
        <fullName evidence="2">Tropomyosin</fullName>
    </submittedName>
</protein>
<evidence type="ECO:0000256" key="1">
    <source>
        <dbReference type="SAM" id="Phobius"/>
    </source>
</evidence>
<dbReference type="AlphaFoldDB" id="A0A0P0D147"/>
<keyword evidence="1" id="KW-0472">Membrane</keyword>
<sequence>MNWSRKRRNTKQSQTSWTKHLPSLLATKHSTTNAFVPVYLDKFHFICFSLLVLGGNICLIQFSMFESDKNIHLVIVINICMRPG</sequence>
<feature type="transmembrane region" description="Helical" evidence="1">
    <location>
        <begin position="43"/>
        <end position="62"/>
    </location>
</feature>
<keyword evidence="1" id="KW-1133">Transmembrane helix</keyword>
<accession>A0A0P0D147</accession>
<reference evidence="2" key="1">
    <citation type="journal article" date="2015" name="PLoS ONE">
        <title>A Comparative Analysis of the Venom Gland Transcriptomes of the Fishing Spiders Dolomedes mizhoanus and Dolomedes sulfurous.</title>
        <authorList>
            <person name="Xu X."/>
            <person name="Wang H."/>
            <person name="Zhang F."/>
            <person name="Hu Z."/>
            <person name="Liang S."/>
            <person name="Liu Z."/>
        </authorList>
    </citation>
    <scope>NUCLEOTIDE SEQUENCE</scope>
</reference>
<proteinExistence type="evidence at transcript level"/>
<keyword evidence="1" id="KW-0812">Transmembrane</keyword>
<name>A0A0P0D147_9ARAC</name>
<dbReference type="EMBL" id="KP777746">
    <property type="protein sequence ID" value="ALJ10888.1"/>
    <property type="molecule type" value="mRNA"/>
</dbReference>